<feature type="compositionally biased region" description="Polar residues" evidence="9">
    <location>
        <begin position="16"/>
        <end position="25"/>
    </location>
</feature>
<feature type="compositionally biased region" description="Polar residues" evidence="9">
    <location>
        <begin position="2325"/>
        <end position="2368"/>
    </location>
</feature>
<dbReference type="GO" id="GO:0004709">
    <property type="term" value="F:MAP kinase kinase kinase activity"/>
    <property type="evidence" value="ECO:0007669"/>
    <property type="project" value="UniProtKB-ARBA"/>
</dbReference>
<evidence type="ECO:0000256" key="2">
    <source>
        <dbReference type="ARBA" id="ARBA00022553"/>
    </source>
</evidence>
<feature type="compositionally biased region" description="Low complexity" evidence="9">
    <location>
        <begin position="971"/>
        <end position="988"/>
    </location>
</feature>
<sequence length="2821" mass="304249">MADPYGTAPGRGESQLKASYGNSDYQDFAHGNPSATESSPLAQSQGYQSDDLHSAGVNRSASTASTAVGRQSTPSRNNTLKKKASVKRMGSLKRSSSRKSLVAGSIKGVGNSADEQDYNNVFFTPIPTQGSPTEILANRFQAWRQLLKSLIAYFREIQSSYDTRAKAIHKVQGTIAGIAHPSVFITDHGLGEATRILEDYHKHSITEANKSRDIENDVIGALTGLRSDLGQKIKEIKGLSGDFKNSVEKEKESTRRAVDTYQEALQHANHEDGASVGKNDPFVVRLGVDRAVEKQIDEENYLHRAYLNLESSGRELESIVVGEIQKAYNALAGILKREGDDAYHVVETLRSGPISMPKDQEWSSFVHAEPHFVPADTPVRRVEDITYPGKDNPAAAEIRAGMLERKSKYLKSYTPGWYVLSPTHLHEFKSADKIYTQPPVMSLFLGDQRLGSHSEAGSSSQKFMLKGKQAGGAHRGHSWVFRAESHDTMVAWYNDIKTLTESTGEERTAFVRQHARSVSGNSERPRSISSDGLEEDEADAVPFTADAASLAEQHPVESRPVRPMPGDGAMSPSSEADSDDRSVVAAAATLHSHPQEHSRALPADDPYRLQGVASGSRVASRESEAPPPVFGSSQGKERANAPETYAPTQGYAAQQQASKSAAPFGEARQPLAQPQQHFQPQQPSTSNDWIAPAALGAGAGVVGAGAYRHHQDELVPQPMDQQEHAEAFPSSARSVEAQLAQREAEQIAAPDLPTPAAQVAQREATQIAAPDVPTPVAQQPHSSSNGAFGAAALGAGAGVGAMTVEDYRKLGEDADMTSRSPPTAALPLATEQQLPSRAAESSIGNGASSSSSGFALGGLEAEGAHETGALFPRVIRHDTDISVSRLHIPGEFPKRGLGVPAHSVAGYNETGNLLYPPAGGSSPYPSLSASSQHLGSNRPRAHTYAEASIMQHQQAGQQQDGYRSRTPATPAQQSQYQHPQAQRAGQGFVPPPPPLQHPQPVGQQGQFIPPPPPRMPTSAVQQHGTWIPGPPSQPQTYWNANRQPTYPPPQIQAPREQKPYNPGAYSGQYMTDYVPNFNLAEDPNRPLTSATYVPGGDTFGPGVGIPGLNLYNDHLQAPTARPNLPQQNSYRNGASGDFSAGYDTNSYQTQRPYGNDGHVSQPDYGRPTVNTYHQTQPTPPPQPQSQPPPLPSNYPPPTPTSRQKTLILPAKETQEHSSPAQETSRNTFSHAPPSQLQSSETSSNREHSSSGEHPGSPSDQHWPKERVAIWLAAHNFSREWQAAFEHLQVHGALFLDIGRRSGVGGNRNIGFMPQTVLPQVARECTANGVVWDQAKEREEGKRIRRLIKDVIATGGAASTPATAGTSSTSTASMPFRGHARRESSQFVHNTSAGTDGGVENSPNMSRPENNLQGSTPSTAGGTGDDSPGRTMPPSIAQRRYSGQRSVTLDSYGLAANETGRTAASQSALASISDLPRRHSPSASAELSSANGTKGYSYSPSQSPGLANARLVDNNGSSRYYGGHLRSGSSQSNVPTVPSNLPPGPGKQSATPSNRDSDSMFAKPMPQDASARRHGTDGYRPQPTDSSVRQPSQETPASAKEHRGFLEKFRRKKKDDMHPSPDEEHSPASPQATRQAPYSRAANASSDVSLDRPASRKSGHNSMEGSEVPPMPIRGRPTAREDDKKFIFVTPDGWNYRLIDITDLETADQLRTVICFNLGIPDTSEVEIHVTGPGKTEHDEPLNDKSLMDAGSRIADPSASLKLFVQGPDSLGQPPQSSGLGLHMASSPFAQAALGNKPLDEATYTRLEGGMTSPTTSTMRSGESTLVPDKLRNLQSLQKDIDTVDSDAAKVGHQEDMLQHDFASLPEAERLALLEAKAEEHRKETERKQKAYLDRRRNQLSHEGGKRVHDFDNPRNSPYGPERPLSGESQDPDRKSYILVPMRKAPPVPEPTSTLVKANSLTKKQAPNARTSWPNRKEEPWKRISSGSIPEEEGKRPASRGIGAALAGAGKVGGMFGVPNSAPTTSSGLQKSSTAPDLLEHAPNSTARSLAGVDFNRQLSGRQQSPSSPFTMSKGGQSFKIPEYDEGEEKDEDTLRASQQRPNLTLRTPSNAALTKVKQQGAQQSSSRSPDISPSTAHPPGKLNRLSSRRSYGPSFHLPDKPVQFATSPAMGAVPDDSDEDSDDGLFAIPLASQKAKMAASKSSAKVQQVLGISQSESQSASRSPSRPDLKLKTSRANVRFAANPPSEEKPNDAIDMERHIPASAASTQWSAESPDESSRFGRRESFASDVWANRPPAEALVEHLDEFFPNVDLDQPMVDPDENSESATATEKSLLSAKSSNADLNSISRSITPLSSADENDTLGSNESTLKRSDQLPSVALRNVRKSGGLGRTKSIREVVKGAYQMEGRQQQVSTSSYASSRASNGAPAVNPLLNRVSTLRAGGSDMVRRKSTKMFGARIEQVKPSRGSRLISLETIPQDTLPPSSVQHMKQQHPERQPTFKWMRGQLIGKGTFGRVYLGMNTTTGELLAVKQVEVNPKAQNADPAKIRDMVKALDLEIDTMQHLDHVNIVQYLGCEKKEFSISIFLEYISGGSVGSCLRKHGKFEESVVSSLTRQTLCGLAYLHGQGILHRDLKSDNILLDLDGTCKISDFGISKRSADPYINDASNSMQGSVFWMAPEVIRATQSQAHMVGAAPETLLNQGYSAKVDIWSLGCVVLEMFAGRRPWSKEEAIGAIYKLGSLNQAPPIPDDVSTVVGPGALSFMYDCFTIDPAERPTAETLLRAPFTQPNHHYNFLDTALSWNVGLGVEGAGGGGEEGEEV</sequence>
<dbReference type="Gene3D" id="3.30.200.20">
    <property type="entry name" value="Phosphorylase Kinase, domain 1"/>
    <property type="match status" value="1"/>
</dbReference>
<dbReference type="SMART" id="SM00220">
    <property type="entry name" value="S_TKc"/>
    <property type="match status" value="1"/>
</dbReference>
<dbReference type="FunFam" id="3.30.200.20:FF:000387">
    <property type="entry name" value="Serine/threonine-protein kinase STE11"/>
    <property type="match status" value="1"/>
</dbReference>
<keyword evidence="13" id="KW-1185">Reference proteome</keyword>
<keyword evidence="4 7" id="KW-0547">Nucleotide-binding</keyword>
<dbReference type="InterPro" id="IPR011009">
    <property type="entry name" value="Kinase-like_dom_sf"/>
</dbReference>
<feature type="compositionally biased region" description="Basic and acidic residues" evidence="9">
    <location>
        <begin position="1598"/>
        <end position="1625"/>
    </location>
</feature>
<feature type="compositionally biased region" description="Polar residues" evidence="9">
    <location>
        <begin position="1526"/>
        <end position="1538"/>
    </location>
</feature>
<dbReference type="PROSITE" id="PS00107">
    <property type="entry name" value="PROTEIN_KINASE_ATP"/>
    <property type="match status" value="1"/>
</dbReference>
<feature type="compositionally biased region" description="Pro residues" evidence="9">
    <location>
        <begin position="1177"/>
        <end position="1199"/>
    </location>
</feature>
<evidence type="ECO:0000256" key="1">
    <source>
        <dbReference type="ARBA" id="ARBA00006529"/>
    </source>
</evidence>
<feature type="compositionally biased region" description="Polar residues" evidence="9">
    <location>
        <begin position="1480"/>
        <end position="1504"/>
    </location>
</feature>
<dbReference type="SMART" id="SM00233">
    <property type="entry name" value="PH"/>
    <property type="match status" value="1"/>
</dbReference>
<dbReference type="CDD" id="cd13311">
    <property type="entry name" value="PH_Slm1"/>
    <property type="match status" value="1"/>
</dbReference>
<evidence type="ECO:0000313" key="12">
    <source>
        <dbReference type="EMBL" id="OQO01732.1"/>
    </source>
</evidence>
<feature type="compositionally biased region" description="Polar residues" evidence="9">
    <location>
        <begin position="1216"/>
        <end position="1237"/>
    </location>
</feature>
<feature type="compositionally biased region" description="Basic and acidic residues" evidence="9">
    <location>
        <begin position="1877"/>
        <end position="1896"/>
    </location>
</feature>
<dbReference type="Pfam" id="PF00069">
    <property type="entry name" value="Pkinase"/>
    <property type="match status" value="1"/>
</dbReference>
<feature type="region of interest" description="Disordered" evidence="9">
    <location>
        <begin position="2407"/>
        <end position="2430"/>
    </location>
</feature>
<feature type="compositionally biased region" description="Polar residues" evidence="9">
    <location>
        <begin position="2020"/>
        <end position="2034"/>
    </location>
</feature>
<reference evidence="13" key="1">
    <citation type="submission" date="2017-03" db="EMBL/GenBank/DDBJ databases">
        <title>Genomes of endolithic fungi from Antarctica.</title>
        <authorList>
            <person name="Coleine C."/>
            <person name="Masonjones S."/>
            <person name="Stajich J.E."/>
        </authorList>
    </citation>
    <scope>NUCLEOTIDE SEQUENCE [LARGE SCALE GENOMIC DNA]</scope>
    <source>
        <strain evidence="13">CCFEE 5527</strain>
    </source>
</reference>
<protein>
    <recommendedName>
        <fullName evidence="14">PH domain-containing protein</fullName>
    </recommendedName>
</protein>
<dbReference type="GO" id="GO:0005524">
    <property type="term" value="F:ATP binding"/>
    <property type="evidence" value="ECO:0007669"/>
    <property type="project" value="UniProtKB-UniRule"/>
</dbReference>
<dbReference type="InterPro" id="IPR000719">
    <property type="entry name" value="Prot_kinase_dom"/>
</dbReference>
<dbReference type="InterPro" id="IPR011993">
    <property type="entry name" value="PH-like_dom_sf"/>
</dbReference>
<dbReference type="PANTHER" id="PTHR31941:SF16">
    <property type="entry name" value="PHOSPHATIDYLINOSITOL 4,5-BISPHOSPHATE-BINDING PROTEIN SLM1-RELATED"/>
    <property type="match status" value="1"/>
</dbReference>
<dbReference type="InterPro" id="IPR017441">
    <property type="entry name" value="Protein_kinase_ATP_BS"/>
</dbReference>
<dbReference type="STRING" id="1507870.A0A1V8SS63"/>
<feature type="compositionally biased region" description="Polar residues" evidence="9">
    <location>
        <begin position="1582"/>
        <end position="1595"/>
    </location>
</feature>
<feature type="compositionally biased region" description="Low complexity" evidence="9">
    <location>
        <begin position="652"/>
        <end position="662"/>
    </location>
</feature>
<feature type="region of interest" description="Disordered" evidence="9">
    <location>
        <begin position="813"/>
        <end position="852"/>
    </location>
</feature>
<dbReference type="Gene3D" id="2.30.29.30">
    <property type="entry name" value="Pleckstrin-homology domain (PH domain)/Phosphotyrosine-binding domain (PTB)"/>
    <property type="match status" value="1"/>
</dbReference>
<feature type="region of interest" description="Disordered" evidence="9">
    <location>
        <begin position="1116"/>
        <end position="1261"/>
    </location>
</feature>
<keyword evidence="5" id="KW-0418">Kinase</keyword>
<organism evidence="12 13">
    <name type="scientific">Cryoendolithus antarcticus</name>
    <dbReference type="NCBI Taxonomy" id="1507870"/>
    <lineage>
        <taxon>Eukaryota</taxon>
        <taxon>Fungi</taxon>
        <taxon>Dikarya</taxon>
        <taxon>Ascomycota</taxon>
        <taxon>Pezizomycotina</taxon>
        <taxon>Dothideomycetes</taxon>
        <taxon>Dothideomycetidae</taxon>
        <taxon>Cladosporiales</taxon>
        <taxon>Cladosporiaceae</taxon>
        <taxon>Cryoendolithus</taxon>
    </lineage>
</organism>
<feature type="compositionally biased region" description="Polar residues" evidence="9">
    <location>
        <begin position="33"/>
        <end position="48"/>
    </location>
</feature>
<dbReference type="PANTHER" id="PTHR31941">
    <property type="entry name" value="CYTOSKELETAL SIGNALING PROTEIN SLM1"/>
    <property type="match status" value="1"/>
</dbReference>
<feature type="compositionally biased region" description="Polar residues" evidence="9">
    <location>
        <begin position="1627"/>
        <end position="1647"/>
    </location>
</feature>
<evidence type="ECO:0000256" key="9">
    <source>
        <dbReference type="SAM" id="MobiDB-lite"/>
    </source>
</evidence>
<keyword evidence="2" id="KW-0597">Phosphoprotein</keyword>
<feature type="compositionally biased region" description="Polar residues" evidence="9">
    <location>
        <begin position="1034"/>
        <end position="1044"/>
    </location>
</feature>
<dbReference type="EMBL" id="NAJO01000030">
    <property type="protein sequence ID" value="OQO01732.1"/>
    <property type="molecule type" value="Genomic_DNA"/>
</dbReference>
<feature type="compositionally biased region" description="Polar residues" evidence="9">
    <location>
        <begin position="2095"/>
        <end position="2123"/>
    </location>
</feature>
<feature type="binding site" evidence="7">
    <location>
        <position position="2532"/>
    </location>
    <ligand>
        <name>ATP</name>
        <dbReference type="ChEBI" id="CHEBI:30616"/>
    </ligand>
</feature>
<proteinExistence type="inferred from homology"/>
<feature type="compositionally biased region" description="Polar residues" evidence="9">
    <location>
        <begin position="1400"/>
        <end position="1419"/>
    </location>
</feature>
<dbReference type="InterPro" id="IPR046869">
    <property type="entry name" value="SLM1/RGC1-like_PH"/>
</dbReference>
<dbReference type="Pfam" id="PF20399">
    <property type="entry name" value="PH_20"/>
    <property type="match status" value="1"/>
</dbReference>
<feature type="compositionally biased region" description="Basic and acidic residues" evidence="9">
    <location>
        <begin position="1902"/>
        <end position="1912"/>
    </location>
</feature>
<keyword evidence="8" id="KW-0175">Coiled coil</keyword>
<keyword evidence="3" id="KW-0808">Transferase</keyword>
<feature type="domain" description="Protein kinase" evidence="11">
    <location>
        <begin position="2503"/>
        <end position="2787"/>
    </location>
</feature>
<evidence type="ECO:0000256" key="7">
    <source>
        <dbReference type="PROSITE-ProRule" id="PRU10141"/>
    </source>
</evidence>
<evidence type="ECO:0008006" key="14">
    <source>
        <dbReference type="Google" id="ProtNLM"/>
    </source>
</evidence>
<evidence type="ECO:0000256" key="6">
    <source>
        <dbReference type="ARBA" id="ARBA00022840"/>
    </source>
</evidence>
<dbReference type="InterPro" id="IPR043453">
    <property type="entry name" value="Slm1_PH"/>
</dbReference>
<feature type="coiled-coil region" evidence="8">
    <location>
        <begin position="244"/>
        <end position="271"/>
    </location>
</feature>
<evidence type="ECO:0000259" key="10">
    <source>
        <dbReference type="PROSITE" id="PS50003"/>
    </source>
</evidence>
<accession>A0A1V8SS63</accession>
<feature type="region of interest" description="Disordered" evidence="9">
    <location>
        <begin position="549"/>
        <end position="690"/>
    </location>
</feature>
<feature type="compositionally biased region" description="Low complexity" evidence="9">
    <location>
        <begin position="918"/>
        <end position="931"/>
    </location>
</feature>
<dbReference type="InterPro" id="IPR001849">
    <property type="entry name" value="PH_domain"/>
</dbReference>
<feature type="compositionally biased region" description="Low complexity" evidence="9">
    <location>
        <begin position="2191"/>
        <end position="2205"/>
    </location>
</feature>
<dbReference type="Proteomes" id="UP000192596">
    <property type="component" value="Unassembled WGS sequence"/>
</dbReference>
<dbReference type="PROSITE" id="PS50011">
    <property type="entry name" value="PROTEIN_KINASE_DOM"/>
    <property type="match status" value="1"/>
</dbReference>
<feature type="region of interest" description="Disordered" evidence="9">
    <location>
        <begin position="2311"/>
        <end position="2377"/>
    </location>
</feature>
<feature type="compositionally biased region" description="Low complexity" evidence="9">
    <location>
        <begin position="1998"/>
        <end position="2008"/>
    </location>
</feature>
<feature type="compositionally biased region" description="Low complexity" evidence="9">
    <location>
        <begin position="2213"/>
        <end position="2224"/>
    </location>
</feature>
<gene>
    <name evidence="12" type="ORF">B0A48_12769</name>
</gene>
<feature type="compositionally biased region" description="Low complexity" evidence="9">
    <location>
        <begin position="838"/>
        <end position="852"/>
    </location>
</feature>
<dbReference type="FunFam" id="1.10.510.10:FF:000182">
    <property type="entry name" value="MAP kinase kinase kinase mkh1"/>
    <property type="match status" value="1"/>
</dbReference>
<dbReference type="InterPro" id="IPR008271">
    <property type="entry name" value="Ser/Thr_kinase_AS"/>
</dbReference>
<evidence type="ECO:0000256" key="4">
    <source>
        <dbReference type="ARBA" id="ARBA00022741"/>
    </source>
</evidence>
<feature type="compositionally biased region" description="Polar residues" evidence="9">
    <location>
        <begin position="516"/>
        <end position="530"/>
    </location>
</feature>
<feature type="compositionally biased region" description="Polar residues" evidence="9">
    <location>
        <begin position="2056"/>
        <end position="2075"/>
    </location>
</feature>
<evidence type="ECO:0000256" key="5">
    <source>
        <dbReference type="ARBA" id="ARBA00022777"/>
    </source>
</evidence>
<feature type="compositionally biased region" description="Polar residues" evidence="9">
    <location>
        <begin position="1142"/>
        <end position="1152"/>
    </location>
</feature>
<feature type="compositionally biased region" description="Low complexity" evidence="9">
    <location>
        <begin position="2124"/>
        <end position="2134"/>
    </location>
</feature>
<name>A0A1V8SS63_9PEZI</name>
<keyword evidence="6 7" id="KW-0067">ATP-binding</keyword>
<feature type="compositionally biased region" description="Polar residues" evidence="9">
    <location>
        <begin position="1384"/>
        <end position="1393"/>
    </location>
</feature>
<feature type="compositionally biased region" description="Basic and acidic residues" evidence="9">
    <location>
        <begin position="2246"/>
        <end position="2260"/>
    </location>
</feature>
<dbReference type="GO" id="GO:0000196">
    <property type="term" value="P:cell integrity MAPK cascade"/>
    <property type="evidence" value="ECO:0007669"/>
    <property type="project" value="UniProtKB-ARBA"/>
</dbReference>
<feature type="compositionally biased region" description="Basic and acidic residues" evidence="9">
    <location>
        <begin position="2276"/>
        <end position="2286"/>
    </location>
</feature>
<feature type="compositionally biased region" description="Polar residues" evidence="9">
    <location>
        <begin position="1950"/>
        <end position="1973"/>
    </location>
</feature>
<feature type="compositionally biased region" description="Low complexity" evidence="9">
    <location>
        <begin position="998"/>
        <end position="1007"/>
    </location>
</feature>
<feature type="region of interest" description="Disordered" evidence="9">
    <location>
        <begin position="1355"/>
        <end position="1443"/>
    </location>
</feature>
<dbReference type="OrthoDB" id="266718at2759"/>
<dbReference type="Gene3D" id="1.10.510.10">
    <property type="entry name" value="Transferase(Phosphotransferase) domain 1"/>
    <property type="match status" value="1"/>
</dbReference>
<feature type="region of interest" description="Disordered" evidence="9">
    <location>
        <begin position="1877"/>
        <end position="2289"/>
    </location>
</feature>
<feature type="region of interest" description="Disordered" evidence="9">
    <location>
        <begin position="918"/>
        <end position="1060"/>
    </location>
</feature>
<feature type="compositionally biased region" description="Low complexity" evidence="9">
    <location>
        <begin position="1355"/>
        <end position="1372"/>
    </location>
</feature>
<evidence type="ECO:0000313" key="13">
    <source>
        <dbReference type="Proteomes" id="UP000192596"/>
    </source>
</evidence>
<evidence type="ECO:0000256" key="3">
    <source>
        <dbReference type="ARBA" id="ARBA00022679"/>
    </source>
</evidence>
<dbReference type="PROSITE" id="PS50003">
    <property type="entry name" value="PH_DOMAIN"/>
    <property type="match status" value="1"/>
</dbReference>
<feature type="region of interest" description="Disordered" evidence="9">
    <location>
        <begin position="1"/>
        <end position="99"/>
    </location>
</feature>
<feature type="region of interest" description="Disordered" evidence="9">
    <location>
        <begin position="1466"/>
        <end position="1678"/>
    </location>
</feature>
<feature type="compositionally biased region" description="Low complexity" evidence="9">
    <location>
        <begin position="669"/>
        <end position="683"/>
    </location>
</feature>
<feature type="region of interest" description="Disordered" evidence="9">
    <location>
        <begin position="512"/>
        <end position="536"/>
    </location>
</feature>
<dbReference type="PROSITE" id="PS00108">
    <property type="entry name" value="PROTEIN_KINASE_ST"/>
    <property type="match status" value="1"/>
</dbReference>
<dbReference type="Pfam" id="PF20400">
    <property type="entry name" value="BAR_4"/>
    <property type="match status" value="1"/>
</dbReference>
<evidence type="ECO:0000259" key="11">
    <source>
        <dbReference type="PROSITE" id="PS50011"/>
    </source>
</evidence>
<dbReference type="InterPro" id="IPR046868">
    <property type="entry name" value="BAR_4"/>
</dbReference>
<dbReference type="SUPFAM" id="SSF50729">
    <property type="entry name" value="PH domain-like"/>
    <property type="match status" value="1"/>
</dbReference>
<feature type="domain" description="PH" evidence="10">
    <location>
        <begin position="396"/>
        <end position="501"/>
    </location>
</feature>
<feature type="compositionally biased region" description="Polar residues" evidence="9">
    <location>
        <begin position="57"/>
        <end position="78"/>
    </location>
</feature>
<dbReference type="SUPFAM" id="SSF56112">
    <property type="entry name" value="Protein kinase-like (PK-like)"/>
    <property type="match status" value="1"/>
</dbReference>
<dbReference type="InParanoid" id="A0A1V8SS63"/>
<comment type="similarity">
    <text evidence="1">Belongs to the protein kinase superfamily. STE Ser/Thr protein kinase family. MAP kinase kinase kinase subfamily.</text>
</comment>
<feature type="compositionally biased region" description="Low complexity" evidence="9">
    <location>
        <begin position="2410"/>
        <end position="2427"/>
    </location>
</feature>
<evidence type="ECO:0000256" key="8">
    <source>
        <dbReference type="SAM" id="Coils"/>
    </source>
</evidence>
<comment type="caution">
    <text evidence="12">The sequence shown here is derived from an EMBL/GenBank/DDBJ whole genome shotgun (WGS) entry which is preliminary data.</text>
</comment>